<dbReference type="Pfam" id="PF08281">
    <property type="entry name" value="Sigma70_r4_2"/>
    <property type="match status" value="1"/>
</dbReference>
<evidence type="ECO:0000256" key="6">
    <source>
        <dbReference type="RuleBase" id="RU000716"/>
    </source>
</evidence>
<dbReference type="AlphaFoldDB" id="A0A9X7IZY3"/>
<evidence type="ECO:0000256" key="5">
    <source>
        <dbReference type="ARBA" id="ARBA00023163"/>
    </source>
</evidence>
<dbReference type="GO" id="GO:0003677">
    <property type="term" value="F:DNA binding"/>
    <property type="evidence" value="ECO:0007669"/>
    <property type="project" value="UniProtKB-KW"/>
</dbReference>
<dbReference type="RefSeq" id="WP_054936618.1">
    <property type="nucleotide sequence ID" value="NZ_PVXL01000078.1"/>
</dbReference>
<evidence type="ECO:0000256" key="1">
    <source>
        <dbReference type="ARBA" id="ARBA00010641"/>
    </source>
</evidence>
<evidence type="ECO:0000256" key="3">
    <source>
        <dbReference type="ARBA" id="ARBA00023082"/>
    </source>
</evidence>
<evidence type="ECO:0000259" key="7">
    <source>
        <dbReference type="Pfam" id="PF04542"/>
    </source>
</evidence>
<keyword evidence="3 6" id="KW-0731">Sigma factor</keyword>
<evidence type="ECO:0000313" key="10">
    <source>
        <dbReference type="Proteomes" id="UP000239430"/>
    </source>
</evidence>
<feature type="domain" description="RNA polymerase sigma-70 region 2" evidence="7">
    <location>
        <begin position="19"/>
        <end position="79"/>
    </location>
</feature>
<dbReference type="PROSITE" id="PS01063">
    <property type="entry name" value="SIGMA70_ECF"/>
    <property type="match status" value="1"/>
</dbReference>
<accession>A0A9X7IZY3</accession>
<dbReference type="SUPFAM" id="SSF88659">
    <property type="entry name" value="Sigma3 and sigma4 domains of RNA polymerase sigma factors"/>
    <property type="match status" value="1"/>
</dbReference>
<dbReference type="PANTHER" id="PTHR43133:SF8">
    <property type="entry name" value="RNA POLYMERASE SIGMA FACTOR HI_1459-RELATED"/>
    <property type="match status" value="1"/>
</dbReference>
<evidence type="ECO:0000256" key="2">
    <source>
        <dbReference type="ARBA" id="ARBA00023015"/>
    </source>
</evidence>
<dbReference type="InterPro" id="IPR000838">
    <property type="entry name" value="RNA_pol_sigma70_ECF_CS"/>
</dbReference>
<dbReference type="NCBIfam" id="TIGR02937">
    <property type="entry name" value="sigma70-ECF"/>
    <property type="match status" value="1"/>
</dbReference>
<organism evidence="9 10">
    <name type="scientific">Neomoorella stamsii</name>
    <dbReference type="NCBI Taxonomy" id="1266720"/>
    <lineage>
        <taxon>Bacteria</taxon>
        <taxon>Bacillati</taxon>
        <taxon>Bacillota</taxon>
        <taxon>Clostridia</taxon>
        <taxon>Neomoorellales</taxon>
        <taxon>Neomoorellaceae</taxon>
        <taxon>Neomoorella</taxon>
    </lineage>
</organism>
<dbReference type="GO" id="GO:0006352">
    <property type="term" value="P:DNA-templated transcription initiation"/>
    <property type="evidence" value="ECO:0007669"/>
    <property type="project" value="InterPro"/>
</dbReference>
<evidence type="ECO:0000313" key="9">
    <source>
        <dbReference type="EMBL" id="PRR68836.1"/>
    </source>
</evidence>
<keyword evidence="10" id="KW-1185">Reference proteome</keyword>
<evidence type="ECO:0000256" key="4">
    <source>
        <dbReference type="ARBA" id="ARBA00023125"/>
    </source>
</evidence>
<gene>
    <name evidence="9" type="primary">sigR</name>
    <name evidence="9" type="ORF">MOST_31180</name>
</gene>
<proteinExistence type="inferred from homology"/>
<dbReference type="InterPro" id="IPR013249">
    <property type="entry name" value="RNA_pol_sigma70_r4_t2"/>
</dbReference>
<reference evidence="9 10" key="1">
    <citation type="submission" date="2018-03" db="EMBL/GenBank/DDBJ databases">
        <title>Genome sequence of Moorella stamsii DSM 26217.</title>
        <authorList>
            <person name="Poehlein A."/>
            <person name="Daniel R."/>
        </authorList>
    </citation>
    <scope>NUCLEOTIDE SEQUENCE [LARGE SCALE GENOMIC DNA]</scope>
    <source>
        <strain evidence="10">DSM 26217</strain>
    </source>
</reference>
<dbReference type="InterPro" id="IPR039425">
    <property type="entry name" value="RNA_pol_sigma-70-like"/>
</dbReference>
<keyword evidence="4 6" id="KW-0238">DNA-binding</keyword>
<protein>
    <recommendedName>
        <fullName evidence="6">RNA polymerase sigma factor</fullName>
    </recommendedName>
</protein>
<dbReference type="InterPro" id="IPR014284">
    <property type="entry name" value="RNA_pol_sigma-70_dom"/>
</dbReference>
<keyword evidence="2 6" id="KW-0805">Transcription regulation</keyword>
<evidence type="ECO:0000259" key="8">
    <source>
        <dbReference type="Pfam" id="PF08281"/>
    </source>
</evidence>
<keyword evidence="5 6" id="KW-0804">Transcription</keyword>
<comment type="caution">
    <text evidence="9">The sequence shown here is derived from an EMBL/GenBank/DDBJ whole genome shotgun (WGS) entry which is preliminary data.</text>
</comment>
<dbReference type="InterPro" id="IPR013324">
    <property type="entry name" value="RNA_pol_sigma_r3/r4-like"/>
</dbReference>
<dbReference type="CDD" id="cd06171">
    <property type="entry name" value="Sigma70_r4"/>
    <property type="match status" value="1"/>
</dbReference>
<dbReference type="Pfam" id="PF04542">
    <property type="entry name" value="Sigma70_r2"/>
    <property type="match status" value="1"/>
</dbReference>
<dbReference type="InterPro" id="IPR036388">
    <property type="entry name" value="WH-like_DNA-bd_sf"/>
</dbReference>
<name>A0A9X7IZY3_9FIRM</name>
<sequence>MLFKKHKTVCSPEIQQIIYESFFDRVYRCALSLTRDPAAAEEVAQETFMIAFEKYHQLRDPAKIGAWLVAIALNVARANYNQSKKVVPLNPDDIARVRDNYCWQNMEKLLEDREIVQDLKEAISELPMEFKEVLILKYYTEMEVEEIAFLLEIPLGTVKSRLSRARERLRKMLISREFGRLSSKGGN</sequence>
<dbReference type="Gene3D" id="1.10.1740.10">
    <property type="match status" value="1"/>
</dbReference>
<dbReference type="InterPro" id="IPR007627">
    <property type="entry name" value="RNA_pol_sigma70_r2"/>
</dbReference>
<dbReference type="InterPro" id="IPR013325">
    <property type="entry name" value="RNA_pol_sigma_r2"/>
</dbReference>
<dbReference type="GO" id="GO:0016987">
    <property type="term" value="F:sigma factor activity"/>
    <property type="evidence" value="ECO:0007669"/>
    <property type="project" value="UniProtKB-KW"/>
</dbReference>
<dbReference type="Proteomes" id="UP000239430">
    <property type="component" value="Unassembled WGS sequence"/>
</dbReference>
<feature type="domain" description="RNA polymerase sigma factor 70 region 4 type 2" evidence="8">
    <location>
        <begin position="118"/>
        <end position="169"/>
    </location>
</feature>
<dbReference type="PANTHER" id="PTHR43133">
    <property type="entry name" value="RNA POLYMERASE ECF-TYPE SIGMA FACTO"/>
    <property type="match status" value="1"/>
</dbReference>
<dbReference type="EMBL" id="PVXL01000078">
    <property type="protein sequence ID" value="PRR68836.1"/>
    <property type="molecule type" value="Genomic_DNA"/>
</dbReference>
<dbReference type="SUPFAM" id="SSF88946">
    <property type="entry name" value="Sigma2 domain of RNA polymerase sigma factors"/>
    <property type="match status" value="1"/>
</dbReference>
<comment type="similarity">
    <text evidence="1 6">Belongs to the sigma-70 factor family. ECF subfamily.</text>
</comment>
<dbReference type="Gene3D" id="1.10.10.10">
    <property type="entry name" value="Winged helix-like DNA-binding domain superfamily/Winged helix DNA-binding domain"/>
    <property type="match status" value="1"/>
</dbReference>
<dbReference type="GO" id="GO:0006950">
    <property type="term" value="P:response to stress"/>
    <property type="evidence" value="ECO:0007669"/>
    <property type="project" value="UniProtKB-ARBA"/>
</dbReference>